<dbReference type="GO" id="GO:0016491">
    <property type="term" value="F:oxidoreductase activity"/>
    <property type="evidence" value="ECO:0007669"/>
    <property type="project" value="UniProtKB-KW"/>
</dbReference>
<dbReference type="RefSeq" id="WP_159663029.1">
    <property type="nucleotide sequence ID" value="NZ_JACMHY010000003.1"/>
</dbReference>
<accession>A0A7X1I2Y9</accession>
<dbReference type="InterPro" id="IPR036291">
    <property type="entry name" value="NAD(P)-bd_dom_sf"/>
</dbReference>
<evidence type="ECO:0000256" key="1">
    <source>
        <dbReference type="ARBA" id="ARBA00010928"/>
    </source>
</evidence>
<reference evidence="5 6" key="1">
    <citation type="submission" date="2020-08" db="EMBL/GenBank/DDBJ databases">
        <title>Whole-Genome Sequence of French Clinical Streptomyces mexicanus Strain Q0842.</title>
        <authorList>
            <person name="Boxberger M."/>
            <person name="La Scola B."/>
        </authorList>
    </citation>
    <scope>NUCLEOTIDE SEQUENCE [LARGE SCALE GENOMIC DNA]</scope>
    <source>
        <strain evidence="5 6">Marseille-Q0842</strain>
    </source>
</reference>
<dbReference type="GO" id="GO:0000166">
    <property type="term" value="F:nucleotide binding"/>
    <property type="evidence" value="ECO:0007669"/>
    <property type="project" value="InterPro"/>
</dbReference>
<dbReference type="Proteomes" id="UP000517694">
    <property type="component" value="Unassembled WGS sequence"/>
</dbReference>
<dbReference type="Gene3D" id="3.30.360.10">
    <property type="entry name" value="Dihydrodipicolinate Reductase, domain 2"/>
    <property type="match status" value="1"/>
</dbReference>
<comment type="similarity">
    <text evidence="1">Belongs to the Gfo/Idh/MocA family.</text>
</comment>
<dbReference type="InterPro" id="IPR050984">
    <property type="entry name" value="Gfo/Idh/MocA_domain"/>
</dbReference>
<evidence type="ECO:0000259" key="3">
    <source>
        <dbReference type="Pfam" id="PF01408"/>
    </source>
</evidence>
<evidence type="ECO:0000256" key="2">
    <source>
        <dbReference type="ARBA" id="ARBA00023002"/>
    </source>
</evidence>
<dbReference type="InterPro" id="IPR055170">
    <property type="entry name" value="GFO_IDH_MocA-like_dom"/>
</dbReference>
<keyword evidence="6" id="KW-1185">Reference proteome</keyword>
<comment type="caution">
    <text evidence="5">The sequence shown here is derived from an EMBL/GenBank/DDBJ whole genome shotgun (WGS) entry which is preliminary data.</text>
</comment>
<organism evidence="5 6">
    <name type="scientific">Streptomyces mexicanus</name>
    <dbReference type="NCBI Taxonomy" id="178566"/>
    <lineage>
        <taxon>Bacteria</taxon>
        <taxon>Bacillati</taxon>
        <taxon>Actinomycetota</taxon>
        <taxon>Actinomycetes</taxon>
        <taxon>Kitasatosporales</taxon>
        <taxon>Streptomycetaceae</taxon>
        <taxon>Streptomyces</taxon>
    </lineage>
</organism>
<gene>
    <name evidence="5" type="ORF">H1R13_11420</name>
</gene>
<protein>
    <submittedName>
        <fullName evidence="5">Gfo/Idh/MocA family oxidoreductase</fullName>
    </submittedName>
</protein>
<dbReference type="Pfam" id="PF22725">
    <property type="entry name" value="GFO_IDH_MocA_C3"/>
    <property type="match status" value="1"/>
</dbReference>
<dbReference type="InterPro" id="IPR000683">
    <property type="entry name" value="Gfo/Idh/MocA-like_OxRdtase_N"/>
</dbReference>
<proteinExistence type="inferred from homology"/>
<dbReference type="EMBL" id="JACMHY010000003">
    <property type="protein sequence ID" value="MBC2865588.1"/>
    <property type="molecule type" value="Genomic_DNA"/>
</dbReference>
<dbReference type="PANTHER" id="PTHR22604">
    <property type="entry name" value="OXIDOREDUCTASES"/>
    <property type="match status" value="1"/>
</dbReference>
<feature type="domain" description="GFO/IDH/MocA-like oxidoreductase" evidence="4">
    <location>
        <begin position="134"/>
        <end position="249"/>
    </location>
</feature>
<dbReference type="Gene3D" id="3.40.50.720">
    <property type="entry name" value="NAD(P)-binding Rossmann-like Domain"/>
    <property type="match status" value="1"/>
</dbReference>
<dbReference type="Pfam" id="PF01408">
    <property type="entry name" value="GFO_IDH_MocA"/>
    <property type="match status" value="1"/>
</dbReference>
<feature type="domain" description="Gfo/Idh/MocA-like oxidoreductase N-terminal" evidence="3">
    <location>
        <begin position="7"/>
        <end position="123"/>
    </location>
</feature>
<dbReference type="OrthoDB" id="179913at2"/>
<evidence type="ECO:0000259" key="4">
    <source>
        <dbReference type="Pfam" id="PF22725"/>
    </source>
</evidence>
<evidence type="ECO:0000313" key="5">
    <source>
        <dbReference type="EMBL" id="MBC2865588.1"/>
    </source>
</evidence>
<keyword evidence="2" id="KW-0560">Oxidoreductase</keyword>
<dbReference type="SUPFAM" id="SSF51735">
    <property type="entry name" value="NAD(P)-binding Rossmann-fold domains"/>
    <property type="match status" value="1"/>
</dbReference>
<dbReference type="SUPFAM" id="SSF55347">
    <property type="entry name" value="Glyceraldehyde-3-phosphate dehydrogenase-like, C-terminal domain"/>
    <property type="match status" value="1"/>
</dbReference>
<name>A0A7X1I2Y9_9ACTN</name>
<dbReference type="AlphaFoldDB" id="A0A7X1I2Y9"/>
<dbReference type="PANTHER" id="PTHR22604:SF105">
    <property type="entry name" value="TRANS-1,2-DIHYDROBENZENE-1,2-DIOL DEHYDROGENASE"/>
    <property type="match status" value="1"/>
</dbReference>
<evidence type="ECO:0000313" key="6">
    <source>
        <dbReference type="Proteomes" id="UP000517694"/>
    </source>
</evidence>
<sequence>MNERPVRFGVISCADIAWRRTLPVLAAAPQVRITAIGSRDPDRAARFADRFGGTPVRGYRAVLERDDVDAVYVPLPTGLHREWVERALLADKHVLVEKPTTVSLTETEDLLALARERGLVLHENMTFPHHTLHAEVRRLLESGAIGELRELSASFGIPPRAPEDIRYRPELGGGALLDVGVYPVRAALEFLGPGLEVAGAVLRTDPASGVDVAGGALLARKDGVTAQVGFGFAHAYRNTYALWGSLGRLSVHRVYSAPATLRPVVRIERQDHVEELTLDADDQFDGSTGAFVRAVRGAPPGDVWAMVEQARVVDTIQDCATVL</sequence>